<protein>
    <submittedName>
        <fullName evidence="1">Uncharacterized protein</fullName>
    </submittedName>
</protein>
<keyword evidence="2" id="KW-1185">Reference proteome</keyword>
<evidence type="ECO:0000313" key="2">
    <source>
        <dbReference type="Proteomes" id="UP000054217"/>
    </source>
</evidence>
<dbReference type="InParanoid" id="A0A0C3K0E7"/>
<evidence type="ECO:0000313" key="1">
    <source>
        <dbReference type="EMBL" id="KIO03102.1"/>
    </source>
</evidence>
<sequence length="58" mass="6726">MRNPFTYKPTPRYGATKPKWLIEGNRGANCETGNSVAQLTRLVWRYGAALSYRRRHTL</sequence>
<proteinExistence type="predicted"/>
<reference evidence="1 2" key="1">
    <citation type="submission" date="2014-04" db="EMBL/GenBank/DDBJ databases">
        <authorList>
            <consortium name="DOE Joint Genome Institute"/>
            <person name="Kuo A."/>
            <person name="Kohler A."/>
            <person name="Costa M.D."/>
            <person name="Nagy L.G."/>
            <person name="Floudas D."/>
            <person name="Copeland A."/>
            <person name="Barry K.W."/>
            <person name="Cichocki N."/>
            <person name="Veneault-Fourrey C."/>
            <person name="LaButti K."/>
            <person name="Lindquist E.A."/>
            <person name="Lipzen A."/>
            <person name="Lundell T."/>
            <person name="Morin E."/>
            <person name="Murat C."/>
            <person name="Sun H."/>
            <person name="Tunlid A."/>
            <person name="Henrissat B."/>
            <person name="Grigoriev I.V."/>
            <person name="Hibbett D.S."/>
            <person name="Martin F."/>
            <person name="Nordberg H.P."/>
            <person name="Cantor M.N."/>
            <person name="Hua S.X."/>
        </authorList>
    </citation>
    <scope>NUCLEOTIDE SEQUENCE [LARGE SCALE GENOMIC DNA]</scope>
    <source>
        <strain evidence="1 2">Marx 270</strain>
    </source>
</reference>
<gene>
    <name evidence="1" type="ORF">M404DRAFT_1001719</name>
</gene>
<accession>A0A0C3K0E7</accession>
<reference evidence="2" key="2">
    <citation type="submission" date="2015-01" db="EMBL/GenBank/DDBJ databases">
        <title>Evolutionary Origins and Diversification of the Mycorrhizal Mutualists.</title>
        <authorList>
            <consortium name="DOE Joint Genome Institute"/>
            <consortium name="Mycorrhizal Genomics Consortium"/>
            <person name="Kohler A."/>
            <person name="Kuo A."/>
            <person name="Nagy L.G."/>
            <person name="Floudas D."/>
            <person name="Copeland A."/>
            <person name="Barry K.W."/>
            <person name="Cichocki N."/>
            <person name="Veneault-Fourrey C."/>
            <person name="LaButti K."/>
            <person name="Lindquist E.A."/>
            <person name="Lipzen A."/>
            <person name="Lundell T."/>
            <person name="Morin E."/>
            <person name="Murat C."/>
            <person name="Riley R."/>
            <person name="Ohm R."/>
            <person name="Sun H."/>
            <person name="Tunlid A."/>
            <person name="Henrissat B."/>
            <person name="Grigoriev I.V."/>
            <person name="Hibbett D.S."/>
            <person name="Martin F."/>
        </authorList>
    </citation>
    <scope>NUCLEOTIDE SEQUENCE [LARGE SCALE GENOMIC DNA]</scope>
    <source>
        <strain evidence="2">Marx 270</strain>
    </source>
</reference>
<dbReference type="AlphaFoldDB" id="A0A0C3K0E7"/>
<dbReference type="Proteomes" id="UP000054217">
    <property type="component" value="Unassembled WGS sequence"/>
</dbReference>
<organism evidence="1 2">
    <name type="scientific">Pisolithus tinctorius Marx 270</name>
    <dbReference type="NCBI Taxonomy" id="870435"/>
    <lineage>
        <taxon>Eukaryota</taxon>
        <taxon>Fungi</taxon>
        <taxon>Dikarya</taxon>
        <taxon>Basidiomycota</taxon>
        <taxon>Agaricomycotina</taxon>
        <taxon>Agaricomycetes</taxon>
        <taxon>Agaricomycetidae</taxon>
        <taxon>Boletales</taxon>
        <taxon>Sclerodermatineae</taxon>
        <taxon>Pisolithaceae</taxon>
        <taxon>Pisolithus</taxon>
    </lineage>
</organism>
<name>A0A0C3K0E7_PISTI</name>
<dbReference type="EMBL" id="KN831978">
    <property type="protein sequence ID" value="KIO03102.1"/>
    <property type="molecule type" value="Genomic_DNA"/>
</dbReference>
<dbReference type="HOGENOM" id="CLU_2980079_0_0_1"/>